<sequence>MFENTFEYKFKIAEDWQKQRYLRLLESFKGIELSDEDKRYLLWLSSFDSDTERVFLNLFTKIKKSK</sequence>
<evidence type="ECO:0000313" key="2">
    <source>
        <dbReference type="Proteomes" id="UP001208567"/>
    </source>
</evidence>
<organism evidence="1 2">
    <name type="scientific">Clostridium omnivorum</name>
    <dbReference type="NCBI Taxonomy" id="1604902"/>
    <lineage>
        <taxon>Bacteria</taxon>
        <taxon>Bacillati</taxon>
        <taxon>Bacillota</taxon>
        <taxon>Clostridia</taxon>
        <taxon>Eubacteriales</taxon>
        <taxon>Clostridiaceae</taxon>
        <taxon>Clostridium</taxon>
    </lineage>
</organism>
<evidence type="ECO:0000313" key="1">
    <source>
        <dbReference type="EMBL" id="GLC32903.1"/>
    </source>
</evidence>
<dbReference type="EMBL" id="BRXR01000002">
    <property type="protein sequence ID" value="GLC32903.1"/>
    <property type="molecule type" value="Genomic_DNA"/>
</dbReference>
<reference evidence="1 2" key="1">
    <citation type="journal article" date="2024" name="Int. J. Syst. Evol. Microbiol.">
        <title>Clostridium omnivorum sp. nov., isolated from anoxic soil under the treatment of reductive soil disinfestation.</title>
        <authorList>
            <person name="Ueki A."/>
            <person name="Tonouchi A."/>
            <person name="Kaku N."/>
            <person name="Honma S."/>
            <person name="Ueki K."/>
        </authorList>
    </citation>
    <scope>NUCLEOTIDE SEQUENCE [LARGE SCALE GENOMIC DNA]</scope>
    <source>
        <strain evidence="1 2">E14</strain>
    </source>
</reference>
<proteinExistence type="predicted"/>
<gene>
    <name evidence="1" type="ORF">bsdE14_43130</name>
</gene>
<name>A0ABQ5NCH8_9CLOT</name>
<accession>A0ABQ5NCH8</accession>
<comment type="caution">
    <text evidence="1">The sequence shown here is derived from an EMBL/GenBank/DDBJ whole genome shotgun (WGS) entry which is preliminary data.</text>
</comment>
<dbReference type="RefSeq" id="WP_264852364.1">
    <property type="nucleotide sequence ID" value="NZ_BRXR01000002.1"/>
</dbReference>
<dbReference type="Proteomes" id="UP001208567">
    <property type="component" value="Unassembled WGS sequence"/>
</dbReference>
<protein>
    <submittedName>
        <fullName evidence="1">Uncharacterized protein</fullName>
    </submittedName>
</protein>
<keyword evidence="2" id="KW-1185">Reference proteome</keyword>